<dbReference type="EMBL" id="FR905077">
    <property type="protein sequence ID" value="CDQ75735.1"/>
    <property type="molecule type" value="Genomic_DNA"/>
</dbReference>
<organism evidence="1 2">
    <name type="scientific">Oncorhynchus mykiss</name>
    <name type="common">Rainbow trout</name>
    <name type="synonym">Salmo gairdneri</name>
    <dbReference type="NCBI Taxonomy" id="8022"/>
    <lineage>
        <taxon>Eukaryota</taxon>
        <taxon>Metazoa</taxon>
        <taxon>Chordata</taxon>
        <taxon>Craniata</taxon>
        <taxon>Vertebrata</taxon>
        <taxon>Euteleostomi</taxon>
        <taxon>Actinopterygii</taxon>
        <taxon>Neopterygii</taxon>
        <taxon>Teleostei</taxon>
        <taxon>Protacanthopterygii</taxon>
        <taxon>Salmoniformes</taxon>
        <taxon>Salmonidae</taxon>
        <taxon>Salmoninae</taxon>
        <taxon>Oncorhynchus</taxon>
    </lineage>
</organism>
<dbReference type="Proteomes" id="UP000193380">
    <property type="component" value="Unassembled WGS sequence"/>
</dbReference>
<dbReference type="AlphaFoldDB" id="A0A060XFX0"/>
<dbReference type="PaxDb" id="8022-A0A060XFX0"/>
<evidence type="ECO:0000313" key="1">
    <source>
        <dbReference type="EMBL" id="CDQ75735.1"/>
    </source>
</evidence>
<protein>
    <submittedName>
        <fullName evidence="1">Uncharacterized protein</fullName>
    </submittedName>
</protein>
<reference evidence="1" key="1">
    <citation type="journal article" date="2014" name="Nat. Commun.">
        <title>The rainbow trout genome provides novel insights into evolution after whole-genome duplication in vertebrates.</title>
        <authorList>
            <person name="Berthelot C."/>
            <person name="Brunet F."/>
            <person name="Chalopin D."/>
            <person name="Juanchich A."/>
            <person name="Bernard M."/>
            <person name="Noel B."/>
            <person name="Bento P."/>
            <person name="Da Silva C."/>
            <person name="Labadie K."/>
            <person name="Alberti A."/>
            <person name="Aury J.M."/>
            <person name="Louis A."/>
            <person name="Dehais P."/>
            <person name="Bardou P."/>
            <person name="Montfort J."/>
            <person name="Klopp C."/>
            <person name="Cabau C."/>
            <person name="Gaspin C."/>
            <person name="Thorgaard G.H."/>
            <person name="Boussaha M."/>
            <person name="Quillet E."/>
            <person name="Guyomard R."/>
            <person name="Galiana D."/>
            <person name="Bobe J."/>
            <person name="Volff J.N."/>
            <person name="Genet C."/>
            <person name="Wincker P."/>
            <person name="Jaillon O."/>
            <person name="Roest Crollius H."/>
            <person name="Guiguen Y."/>
        </authorList>
    </citation>
    <scope>NUCLEOTIDE SEQUENCE [LARGE SCALE GENOMIC DNA]</scope>
</reference>
<name>A0A060XFX0_ONCMY</name>
<evidence type="ECO:0000313" key="2">
    <source>
        <dbReference type="Proteomes" id="UP000193380"/>
    </source>
</evidence>
<dbReference type="STRING" id="8022.A0A060XFX0"/>
<accession>A0A060XFX0</accession>
<sequence length="130" mass="14727">MLIIKACVKPYVSQYVVTVVLYHFIAVGAYGREGDAGIFSQSKFGSQLIAGQLSLQRPECLLGTQTLSLYVFVGYKAFHLRVNLMEPYPGSSGLDDTKKIYNYLHSSHKNFRELLWDPCCKMLMLTQRPL</sequence>
<reference evidence="1" key="2">
    <citation type="submission" date="2014-03" db="EMBL/GenBank/DDBJ databases">
        <authorList>
            <person name="Genoscope - CEA"/>
        </authorList>
    </citation>
    <scope>NUCLEOTIDE SEQUENCE</scope>
</reference>
<proteinExistence type="predicted"/>
<gene>
    <name evidence="1" type="ORF">GSONMT00033198001</name>
</gene>